<dbReference type="Pfam" id="PF14661">
    <property type="entry name" value="HAUS6_N"/>
    <property type="match status" value="1"/>
</dbReference>
<feature type="domain" description="HAUS augmin-like complex subunit 6 N-terminal" evidence="2">
    <location>
        <begin position="1"/>
        <end position="53"/>
    </location>
</feature>
<proteinExistence type="predicted"/>
<dbReference type="InterPro" id="IPR028163">
    <property type="entry name" value="HAUS_6_N"/>
</dbReference>
<gene>
    <name evidence="3" type="ORF">BN1708_020641</name>
</gene>
<reference evidence="3 4" key="1">
    <citation type="submission" date="2015-05" db="EMBL/GenBank/DDBJ databases">
        <authorList>
            <person name="Wang D.B."/>
            <person name="Wang M."/>
        </authorList>
    </citation>
    <scope>NUCLEOTIDE SEQUENCE [LARGE SCALE GENOMIC DNA]</scope>
    <source>
        <strain evidence="3">VL1</strain>
    </source>
</reference>
<keyword evidence="4" id="KW-1185">Reference proteome</keyword>
<accession>A0A0G4MZY5</accession>
<evidence type="ECO:0000313" key="4">
    <source>
        <dbReference type="Proteomes" id="UP000044602"/>
    </source>
</evidence>
<feature type="region of interest" description="Disordered" evidence="1">
    <location>
        <begin position="31"/>
        <end position="54"/>
    </location>
</feature>
<dbReference type="STRING" id="100787.A0A0G4MZY5"/>
<dbReference type="AlphaFoldDB" id="A0A0G4MZY5"/>
<feature type="non-terminal residue" evidence="3">
    <location>
        <position position="54"/>
    </location>
</feature>
<sequence>MLDDCKGDRLEEVLAVFSSAVLKKMAAAASEAEGEHPTIAEQLALENRGYGGER</sequence>
<dbReference type="Proteomes" id="UP000044602">
    <property type="component" value="Unassembled WGS sequence"/>
</dbReference>
<name>A0A0G4MZY5_VERLO</name>
<evidence type="ECO:0000259" key="2">
    <source>
        <dbReference type="Pfam" id="PF14661"/>
    </source>
</evidence>
<organism evidence="3 4">
    <name type="scientific">Verticillium longisporum</name>
    <name type="common">Verticillium dahliae var. longisporum</name>
    <dbReference type="NCBI Taxonomy" id="100787"/>
    <lineage>
        <taxon>Eukaryota</taxon>
        <taxon>Fungi</taxon>
        <taxon>Dikarya</taxon>
        <taxon>Ascomycota</taxon>
        <taxon>Pezizomycotina</taxon>
        <taxon>Sordariomycetes</taxon>
        <taxon>Hypocreomycetidae</taxon>
        <taxon>Glomerellales</taxon>
        <taxon>Plectosphaerellaceae</taxon>
        <taxon>Verticillium</taxon>
    </lineage>
</organism>
<dbReference type="EMBL" id="CVQH01025965">
    <property type="protein sequence ID" value="CRK39752.1"/>
    <property type="molecule type" value="Genomic_DNA"/>
</dbReference>
<evidence type="ECO:0000256" key="1">
    <source>
        <dbReference type="SAM" id="MobiDB-lite"/>
    </source>
</evidence>
<protein>
    <recommendedName>
        <fullName evidence="2">HAUS augmin-like complex subunit 6 N-terminal domain-containing protein</fullName>
    </recommendedName>
</protein>
<evidence type="ECO:0000313" key="3">
    <source>
        <dbReference type="EMBL" id="CRK39752.1"/>
    </source>
</evidence>